<dbReference type="SMART" id="SM00873">
    <property type="entry name" value="B3_4"/>
    <property type="match status" value="1"/>
</dbReference>
<dbReference type="InterPro" id="IPR020825">
    <property type="entry name" value="Phe-tRNA_synthase-like_B3/B4"/>
</dbReference>
<dbReference type="InterPro" id="IPR005146">
    <property type="entry name" value="B3/B4_tRNA-bd"/>
</dbReference>
<dbReference type="Gene3D" id="3.80.10.10">
    <property type="entry name" value="Ribonuclease Inhibitor"/>
    <property type="match status" value="2"/>
</dbReference>
<dbReference type="SMART" id="SM00364">
    <property type="entry name" value="LRR_BAC"/>
    <property type="match status" value="5"/>
</dbReference>
<reference evidence="5 6" key="1">
    <citation type="submission" date="2015-09" db="EMBL/GenBank/DDBJ databases">
        <title>Trachymyrmex zeteki WGS genome.</title>
        <authorList>
            <person name="Nygaard S."/>
            <person name="Hu H."/>
            <person name="Boomsma J."/>
            <person name="Zhang G."/>
        </authorList>
    </citation>
    <scope>NUCLEOTIDE SEQUENCE [LARGE SCALE GENOMIC DNA]</scope>
    <source>
        <strain evidence="5">Tzet28-1</strain>
        <tissue evidence="5">Whole body</tissue>
    </source>
</reference>
<dbReference type="AlphaFoldDB" id="A0A151WY70"/>
<gene>
    <name evidence="5" type="ORF">ALC60_08029</name>
</gene>
<dbReference type="InterPro" id="IPR032675">
    <property type="entry name" value="LRR_dom_sf"/>
</dbReference>
<evidence type="ECO:0000256" key="3">
    <source>
        <dbReference type="SAM" id="MobiDB-lite"/>
    </source>
</evidence>
<evidence type="ECO:0000256" key="2">
    <source>
        <dbReference type="ARBA" id="ARBA00022737"/>
    </source>
</evidence>
<keyword evidence="6" id="KW-1185">Reference proteome</keyword>
<protein>
    <submittedName>
        <fullName evidence="5">Leucine-rich repeat-containing protein 47</fullName>
    </submittedName>
</protein>
<dbReference type="InterPro" id="IPR055414">
    <property type="entry name" value="LRR_R13L4/SHOC2-like"/>
</dbReference>
<dbReference type="STRING" id="64791.A0A151WY70"/>
<proteinExistence type="predicted"/>
<dbReference type="GO" id="GO:0006432">
    <property type="term" value="P:phenylalanyl-tRNA aminoacylation"/>
    <property type="evidence" value="ECO:0007669"/>
    <property type="project" value="InterPro"/>
</dbReference>
<dbReference type="Pfam" id="PF13855">
    <property type="entry name" value="LRR_8"/>
    <property type="match status" value="1"/>
</dbReference>
<keyword evidence="2" id="KW-0677">Repeat</keyword>
<keyword evidence="1" id="KW-0433">Leucine-rich repeat</keyword>
<dbReference type="PROSITE" id="PS51450">
    <property type="entry name" value="LRR"/>
    <property type="match status" value="1"/>
</dbReference>
<dbReference type="OrthoDB" id="67933at2759"/>
<feature type="region of interest" description="Disordered" evidence="3">
    <location>
        <begin position="246"/>
        <end position="269"/>
    </location>
</feature>
<dbReference type="Proteomes" id="UP000075809">
    <property type="component" value="Unassembled WGS sequence"/>
</dbReference>
<organism evidence="5 6">
    <name type="scientific">Mycetomoellerius zeteki</name>
    <dbReference type="NCBI Taxonomy" id="64791"/>
    <lineage>
        <taxon>Eukaryota</taxon>
        <taxon>Metazoa</taxon>
        <taxon>Ecdysozoa</taxon>
        <taxon>Arthropoda</taxon>
        <taxon>Hexapoda</taxon>
        <taxon>Insecta</taxon>
        <taxon>Pterygota</taxon>
        <taxon>Neoptera</taxon>
        <taxon>Endopterygota</taxon>
        <taxon>Hymenoptera</taxon>
        <taxon>Apocrita</taxon>
        <taxon>Aculeata</taxon>
        <taxon>Formicoidea</taxon>
        <taxon>Formicidae</taxon>
        <taxon>Myrmicinae</taxon>
        <taxon>Mycetomoellerius</taxon>
    </lineage>
</organism>
<dbReference type="Gene3D" id="3.50.40.10">
    <property type="entry name" value="Phenylalanyl-trna Synthetase, Chain B, domain 3"/>
    <property type="match status" value="1"/>
</dbReference>
<dbReference type="PANTHER" id="PTHR10947:SF3">
    <property type="entry name" value="LEUCINE-RICH REPEAT-CONTAINING PROTEIN 47"/>
    <property type="match status" value="1"/>
</dbReference>
<dbReference type="InterPro" id="IPR001611">
    <property type="entry name" value="Leu-rich_rpt"/>
</dbReference>
<evidence type="ECO:0000259" key="4">
    <source>
        <dbReference type="SMART" id="SM00873"/>
    </source>
</evidence>
<feature type="domain" description="B3/B4 tRNA-binding" evidence="4">
    <location>
        <begin position="300"/>
        <end position="475"/>
    </location>
</feature>
<dbReference type="InterPro" id="IPR045060">
    <property type="entry name" value="Phe-tRNA-ligase_IIc_bsu"/>
</dbReference>
<evidence type="ECO:0000256" key="1">
    <source>
        <dbReference type="ARBA" id="ARBA00022614"/>
    </source>
</evidence>
<dbReference type="Pfam" id="PF23598">
    <property type="entry name" value="LRR_14"/>
    <property type="match status" value="1"/>
</dbReference>
<evidence type="ECO:0000313" key="6">
    <source>
        <dbReference type="Proteomes" id="UP000075809"/>
    </source>
</evidence>
<dbReference type="SMART" id="SM00369">
    <property type="entry name" value="LRR_TYP"/>
    <property type="match status" value="6"/>
</dbReference>
<dbReference type="SUPFAM" id="SSF52058">
    <property type="entry name" value="L domain-like"/>
    <property type="match status" value="1"/>
</dbReference>
<accession>A0A151WY70</accession>
<dbReference type="GO" id="GO:0004826">
    <property type="term" value="F:phenylalanine-tRNA ligase activity"/>
    <property type="evidence" value="ECO:0007669"/>
    <property type="project" value="InterPro"/>
</dbReference>
<evidence type="ECO:0000313" key="5">
    <source>
        <dbReference type="EMBL" id="KYQ52834.1"/>
    </source>
</evidence>
<sequence>MTLEDSWEVVKQAAEKNRHELVLSGTSVSELMKLSGLDKNLFNLHNLNYLSITHTCLQEVPDEIEKLANLATLVLHSNEIVTLPCAIAKLAKLKVLDCSMNKLTSLPRELGDHPHLSTINLASNLLRDVPSLTLCTKLSSLELSNNRLEAFPDVCHTELVHLFEIYVNGNQITEIPITVSRLQGLKILNIADNLISVVPSELADCTKLKEVYLKGNKLSDRRLTKLINQCSTKQVLDYVKSHCPRSELSTTENNTSKKGKRSQKVSEGESVVDGLAHKLKILKVLDDTPVIKITEHVKSIRPYIAACTVKNINFTEESFKKFIQLQTRLHDGICEKRNAATIATHDLKLIVPGDLTYTAKVPTEFEIKPLMYNKMYTGADLFQKLQMEAETLRKEKKRNVYSGIHKYLYLLEGKPLFPCLLDQSQQVISFPPITNSDITKMTVATQEMLVEVTSAISHTICRNVLDQFLKELIVSGLTDSAESKDTDNKCNNLTVQQVKVVDTQGNLKLVYPSRADLNLSEQLVVILRE</sequence>
<dbReference type="EMBL" id="KQ982651">
    <property type="protein sequence ID" value="KYQ52834.1"/>
    <property type="molecule type" value="Genomic_DNA"/>
</dbReference>
<feature type="compositionally biased region" description="Polar residues" evidence="3">
    <location>
        <begin position="247"/>
        <end position="256"/>
    </location>
</feature>
<dbReference type="PANTHER" id="PTHR10947">
    <property type="entry name" value="PHENYLALANYL-TRNA SYNTHETASE BETA CHAIN AND LEUCINE-RICH REPEAT-CONTAINING PROTEIN 47"/>
    <property type="match status" value="1"/>
</dbReference>
<dbReference type="KEGG" id="mzt:108724874"/>
<dbReference type="InterPro" id="IPR003591">
    <property type="entry name" value="Leu-rich_rpt_typical-subtyp"/>
</dbReference>
<name>A0A151WY70_9HYME</name>
<dbReference type="GO" id="GO:0003723">
    <property type="term" value="F:RNA binding"/>
    <property type="evidence" value="ECO:0007669"/>
    <property type="project" value="InterPro"/>
</dbReference>